<accession>A0A5B7J896</accession>
<comment type="caution">
    <text evidence="2">The sequence shown here is derived from an EMBL/GenBank/DDBJ whole genome shotgun (WGS) entry which is preliminary data.</text>
</comment>
<evidence type="ECO:0000313" key="2">
    <source>
        <dbReference type="EMBL" id="MPC89158.1"/>
    </source>
</evidence>
<proteinExistence type="predicted"/>
<dbReference type="AlphaFoldDB" id="A0A5B7J896"/>
<dbReference type="EMBL" id="VSRR010080081">
    <property type="protein sequence ID" value="MPC89158.1"/>
    <property type="molecule type" value="Genomic_DNA"/>
</dbReference>
<feature type="compositionally biased region" description="Basic and acidic residues" evidence="1">
    <location>
        <begin position="13"/>
        <end position="44"/>
    </location>
</feature>
<feature type="region of interest" description="Disordered" evidence="1">
    <location>
        <begin position="1"/>
        <end position="44"/>
    </location>
</feature>
<organism evidence="2 3">
    <name type="scientific">Portunus trituberculatus</name>
    <name type="common">Swimming crab</name>
    <name type="synonym">Neptunus trituberculatus</name>
    <dbReference type="NCBI Taxonomy" id="210409"/>
    <lineage>
        <taxon>Eukaryota</taxon>
        <taxon>Metazoa</taxon>
        <taxon>Ecdysozoa</taxon>
        <taxon>Arthropoda</taxon>
        <taxon>Crustacea</taxon>
        <taxon>Multicrustacea</taxon>
        <taxon>Malacostraca</taxon>
        <taxon>Eumalacostraca</taxon>
        <taxon>Eucarida</taxon>
        <taxon>Decapoda</taxon>
        <taxon>Pleocyemata</taxon>
        <taxon>Brachyura</taxon>
        <taxon>Eubrachyura</taxon>
        <taxon>Portunoidea</taxon>
        <taxon>Portunidae</taxon>
        <taxon>Portuninae</taxon>
        <taxon>Portunus</taxon>
    </lineage>
</organism>
<evidence type="ECO:0000256" key="1">
    <source>
        <dbReference type="SAM" id="MobiDB-lite"/>
    </source>
</evidence>
<sequence>MKVKQVRQAVIRDGPHRPSEAGTERREWEREKGDDKSSNTFREGRQDVMGRRTKWEGQAGCDVAQDWVGGGGRED</sequence>
<keyword evidence="3" id="KW-1185">Reference proteome</keyword>
<evidence type="ECO:0000313" key="3">
    <source>
        <dbReference type="Proteomes" id="UP000324222"/>
    </source>
</evidence>
<protein>
    <submittedName>
        <fullName evidence="2">Uncharacterized protein</fullName>
    </submittedName>
</protein>
<dbReference type="Proteomes" id="UP000324222">
    <property type="component" value="Unassembled WGS sequence"/>
</dbReference>
<reference evidence="2 3" key="1">
    <citation type="submission" date="2019-05" db="EMBL/GenBank/DDBJ databases">
        <title>Another draft genome of Portunus trituberculatus and its Hox gene families provides insights of decapod evolution.</title>
        <authorList>
            <person name="Jeong J.-H."/>
            <person name="Song I."/>
            <person name="Kim S."/>
            <person name="Choi T."/>
            <person name="Kim D."/>
            <person name="Ryu S."/>
            <person name="Kim W."/>
        </authorList>
    </citation>
    <scope>NUCLEOTIDE SEQUENCE [LARGE SCALE GENOMIC DNA]</scope>
    <source>
        <tissue evidence="2">Muscle</tissue>
    </source>
</reference>
<name>A0A5B7J896_PORTR</name>
<gene>
    <name evidence="2" type="ORF">E2C01_084092</name>
</gene>